<dbReference type="Proteomes" id="UP000245207">
    <property type="component" value="Unassembled WGS sequence"/>
</dbReference>
<protein>
    <submittedName>
        <fullName evidence="2">Uncharacterized protein</fullName>
    </submittedName>
</protein>
<evidence type="ECO:0000313" key="2">
    <source>
        <dbReference type="EMBL" id="PWA64656.1"/>
    </source>
</evidence>
<proteinExistence type="predicted"/>
<dbReference type="EMBL" id="PKPP01004379">
    <property type="protein sequence ID" value="PWA64656.1"/>
    <property type="molecule type" value="Genomic_DNA"/>
</dbReference>
<feature type="region of interest" description="Disordered" evidence="1">
    <location>
        <begin position="148"/>
        <end position="172"/>
    </location>
</feature>
<gene>
    <name evidence="2" type="ORF">CTI12_AA342280</name>
</gene>
<organism evidence="2 3">
    <name type="scientific">Artemisia annua</name>
    <name type="common">Sweet wormwood</name>
    <dbReference type="NCBI Taxonomy" id="35608"/>
    <lineage>
        <taxon>Eukaryota</taxon>
        <taxon>Viridiplantae</taxon>
        <taxon>Streptophyta</taxon>
        <taxon>Embryophyta</taxon>
        <taxon>Tracheophyta</taxon>
        <taxon>Spermatophyta</taxon>
        <taxon>Magnoliopsida</taxon>
        <taxon>eudicotyledons</taxon>
        <taxon>Gunneridae</taxon>
        <taxon>Pentapetalae</taxon>
        <taxon>asterids</taxon>
        <taxon>campanulids</taxon>
        <taxon>Asterales</taxon>
        <taxon>Asteraceae</taxon>
        <taxon>Asteroideae</taxon>
        <taxon>Anthemideae</taxon>
        <taxon>Artemisiinae</taxon>
        <taxon>Artemisia</taxon>
    </lineage>
</organism>
<keyword evidence="3" id="KW-1185">Reference proteome</keyword>
<evidence type="ECO:0000313" key="3">
    <source>
        <dbReference type="Proteomes" id="UP000245207"/>
    </source>
</evidence>
<name>A0A2U1MTV8_ARTAN</name>
<sequence>MDETTVRGLLKEQQDRVETLAQQQAATFQLQFEALHAELLATLGQLQGRPGGGGDTRTLLPRSMHLDVPKFSREDPDRCGCGMVSVDDKEWFDYRLGSLLVSKPTTLGDAFALARITEARLDGQVAALPSTPAKTVAAVTSQRQAMPRLGGVSGTTNTSKPPVLPNPTGTSKPLAIKWISPAERQERLNKGSCFNCDNRWTRGHKCPGKFLLLMTEEEEDMEVATGEGEGDVAMMDHDNIYGIYEIHHLANEFEVEEMPPETGVPRLAELEQLLLRFDSIFQFEE</sequence>
<evidence type="ECO:0000256" key="1">
    <source>
        <dbReference type="SAM" id="MobiDB-lite"/>
    </source>
</evidence>
<dbReference type="AlphaFoldDB" id="A0A2U1MTV8"/>
<comment type="caution">
    <text evidence="2">The sequence shown here is derived from an EMBL/GenBank/DDBJ whole genome shotgun (WGS) entry which is preliminary data.</text>
</comment>
<reference evidence="2 3" key="1">
    <citation type="journal article" date="2018" name="Mol. Plant">
        <title>The genome of Artemisia annua provides insight into the evolution of Asteraceae family and artemisinin biosynthesis.</title>
        <authorList>
            <person name="Shen Q."/>
            <person name="Zhang L."/>
            <person name="Liao Z."/>
            <person name="Wang S."/>
            <person name="Yan T."/>
            <person name="Shi P."/>
            <person name="Liu M."/>
            <person name="Fu X."/>
            <person name="Pan Q."/>
            <person name="Wang Y."/>
            <person name="Lv Z."/>
            <person name="Lu X."/>
            <person name="Zhang F."/>
            <person name="Jiang W."/>
            <person name="Ma Y."/>
            <person name="Chen M."/>
            <person name="Hao X."/>
            <person name="Li L."/>
            <person name="Tang Y."/>
            <person name="Lv G."/>
            <person name="Zhou Y."/>
            <person name="Sun X."/>
            <person name="Brodelius P.E."/>
            <person name="Rose J.K.C."/>
            <person name="Tang K."/>
        </authorList>
    </citation>
    <scope>NUCLEOTIDE SEQUENCE [LARGE SCALE GENOMIC DNA]</scope>
    <source>
        <strain evidence="3">cv. Huhao1</strain>
        <tissue evidence="2">Leaf</tissue>
    </source>
</reference>
<accession>A0A2U1MTV8</accession>